<proteinExistence type="inferred from homology"/>
<dbReference type="SUPFAM" id="SSF51569">
    <property type="entry name" value="Aldolase"/>
    <property type="match status" value="1"/>
</dbReference>
<evidence type="ECO:0000256" key="1">
    <source>
        <dbReference type="ARBA" id="ARBA00003294"/>
    </source>
</evidence>
<dbReference type="Pfam" id="PF00701">
    <property type="entry name" value="DHDPS"/>
    <property type="match status" value="1"/>
</dbReference>
<organism evidence="14 15">
    <name type="scientific">Shouchella xiaoxiensis</name>
    <dbReference type="NCBI Taxonomy" id="766895"/>
    <lineage>
        <taxon>Bacteria</taxon>
        <taxon>Bacillati</taxon>
        <taxon>Bacillota</taxon>
        <taxon>Bacilli</taxon>
        <taxon>Bacillales</taxon>
        <taxon>Bacillaceae</taxon>
        <taxon>Shouchella</taxon>
    </lineage>
</organism>
<comment type="caution">
    <text evidence="14">The sequence shown here is derived from an EMBL/GenBank/DDBJ whole genome shotgun (WGS) entry which is preliminary data.</text>
</comment>
<evidence type="ECO:0000256" key="12">
    <source>
        <dbReference type="HAMAP-Rule" id="MF_00418"/>
    </source>
</evidence>
<dbReference type="RefSeq" id="WP_204467758.1">
    <property type="nucleotide sequence ID" value="NZ_JAFBCV010000012.1"/>
</dbReference>
<evidence type="ECO:0000256" key="10">
    <source>
        <dbReference type="ARBA" id="ARBA00023270"/>
    </source>
</evidence>
<dbReference type="InterPro" id="IPR002220">
    <property type="entry name" value="DapA-like"/>
</dbReference>
<feature type="site" description="Part of a proton relay during catalysis" evidence="12">
    <location>
        <position position="108"/>
    </location>
</feature>
<comment type="catalytic activity">
    <reaction evidence="11 12">
        <text>L-aspartate 4-semialdehyde + pyruvate = (2S,4S)-4-hydroxy-2,3,4,5-tetrahydrodipicolinate + H2O + H(+)</text>
        <dbReference type="Rhea" id="RHEA:34171"/>
        <dbReference type="ChEBI" id="CHEBI:15361"/>
        <dbReference type="ChEBI" id="CHEBI:15377"/>
        <dbReference type="ChEBI" id="CHEBI:15378"/>
        <dbReference type="ChEBI" id="CHEBI:67139"/>
        <dbReference type="ChEBI" id="CHEBI:537519"/>
        <dbReference type="EC" id="4.3.3.7"/>
    </reaction>
</comment>
<dbReference type="PANTHER" id="PTHR12128">
    <property type="entry name" value="DIHYDRODIPICOLINATE SYNTHASE"/>
    <property type="match status" value="1"/>
</dbReference>
<dbReference type="NCBIfam" id="TIGR00674">
    <property type="entry name" value="dapA"/>
    <property type="match status" value="1"/>
</dbReference>
<evidence type="ECO:0000313" key="14">
    <source>
        <dbReference type="EMBL" id="MBM7840229.1"/>
    </source>
</evidence>
<feature type="active site" description="Proton donor/acceptor" evidence="12">
    <location>
        <position position="134"/>
    </location>
</feature>
<keyword evidence="6 12" id="KW-0028">Amino-acid biosynthesis</keyword>
<feature type="binding site" evidence="12">
    <location>
        <position position="204"/>
    </location>
    <ligand>
        <name>pyruvate</name>
        <dbReference type="ChEBI" id="CHEBI:15361"/>
    </ligand>
</feature>
<dbReference type="Proteomes" id="UP001179280">
    <property type="component" value="Unassembled WGS sequence"/>
</dbReference>
<feature type="active site" description="Schiff-base intermediate with substrate" evidence="12">
    <location>
        <position position="162"/>
    </location>
</feature>
<evidence type="ECO:0000256" key="3">
    <source>
        <dbReference type="ARBA" id="ARBA00007592"/>
    </source>
</evidence>
<keyword evidence="8 12" id="KW-0457">Lysine biosynthesis</keyword>
<keyword evidence="7 12" id="KW-0220">Diaminopimelate biosynthesis</keyword>
<dbReference type="EMBL" id="JAFBCV010000012">
    <property type="protein sequence ID" value="MBM7840229.1"/>
    <property type="molecule type" value="Genomic_DNA"/>
</dbReference>
<comment type="subunit">
    <text evidence="12">Homotetramer; dimer of dimers.</text>
</comment>
<comment type="subcellular location">
    <subcellularLocation>
        <location evidence="12">Cytoplasm</location>
    </subcellularLocation>
</comment>
<evidence type="ECO:0000256" key="8">
    <source>
        <dbReference type="ARBA" id="ARBA00023154"/>
    </source>
</evidence>
<keyword evidence="5 12" id="KW-0963">Cytoplasm</keyword>
<name>A0ABS2SXG2_9BACI</name>
<keyword evidence="15" id="KW-1185">Reference proteome</keyword>
<dbReference type="PANTHER" id="PTHR12128:SF66">
    <property type="entry name" value="4-HYDROXY-2-OXOGLUTARATE ALDOLASE, MITOCHONDRIAL"/>
    <property type="match status" value="1"/>
</dbReference>
<feature type="site" description="Part of a proton relay during catalysis" evidence="12">
    <location>
        <position position="45"/>
    </location>
</feature>
<dbReference type="GO" id="GO:0008840">
    <property type="term" value="F:4-hydroxy-tetrahydrodipicolinate synthase activity"/>
    <property type="evidence" value="ECO:0007669"/>
    <property type="project" value="UniProtKB-EC"/>
</dbReference>
<gene>
    <name evidence="12" type="primary">dapA</name>
    <name evidence="14" type="ORF">JOC54_003509</name>
</gene>
<dbReference type="InterPro" id="IPR005263">
    <property type="entry name" value="DapA"/>
</dbReference>
<dbReference type="InterPro" id="IPR020625">
    <property type="entry name" value="Schiff_base-form_aldolases_AS"/>
</dbReference>
<dbReference type="InterPro" id="IPR013785">
    <property type="entry name" value="Aldolase_TIM"/>
</dbReference>
<comment type="similarity">
    <text evidence="3 12 13">Belongs to the DapA family.</text>
</comment>
<comment type="pathway">
    <text evidence="2 12">Amino-acid biosynthesis; L-lysine biosynthesis via DAP pathway; (S)-tetrahydrodipicolinate from L-aspartate: step 3/4.</text>
</comment>
<sequence length="294" mass="31144">MNFGQLMTAMITPFTNDGKLDITGTMNLIDHLYETGTDTLVINGTTAEVPTLTNEEKRSMLQTAIQHASGKMKVIAGVGSNNTALSVELAQEAYQLGADGIMVVAPYYNKPSQEGLYQHMMQVADATPLPVMLYNVPGRTGVDMSIETTLRLATHSNVFAIKEASADVDKISALIHQAPADFLVYSGDDSLTLPILAVGGAGVVSVASHIVGSEMKQMIAAFESGQIKQAAAQHSKLFPVMQAMFMAPSPAPVKAALEAYGLPSGAVRLPLLALTDVEKSVLQPIIAPFVPQTT</sequence>
<evidence type="ECO:0000256" key="9">
    <source>
        <dbReference type="ARBA" id="ARBA00023239"/>
    </source>
</evidence>
<keyword evidence="10 12" id="KW-0704">Schiff base</keyword>
<accession>A0ABS2SXG2</accession>
<evidence type="ECO:0000313" key="15">
    <source>
        <dbReference type="Proteomes" id="UP001179280"/>
    </source>
</evidence>
<feature type="binding site" evidence="12">
    <location>
        <position position="46"/>
    </location>
    <ligand>
        <name>pyruvate</name>
        <dbReference type="ChEBI" id="CHEBI:15361"/>
    </ligand>
</feature>
<evidence type="ECO:0000256" key="5">
    <source>
        <dbReference type="ARBA" id="ARBA00022490"/>
    </source>
</evidence>
<evidence type="ECO:0000256" key="11">
    <source>
        <dbReference type="ARBA" id="ARBA00047836"/>
    </source>
</evidence>
<keyword evidence="9 12" id="KW-0456">Lyase</keyword>
<dbReference type="HAMAP" id="MF_00418">
    <property type="entry name" value="DapA"/>
    <property type="match status" value="1"/>
</dbReference>
<protein>
    <recommendedName>
        <fullName evidence="4 12">4-hydroxy-tetrahydrodipicolinate synthase</fullName>
        <shortName evidence="12">HTPA synthase</shortName>
        <ecNumber evidence="4 12">4.3.3.7</ecNumber>
    </recommendedName>
</protein>
<evidence type="ECO:0000256" key="13">
    <source>
        <dbReference type="PIRNR" id="PIRNR001365"/>
    </source>
</evidence>
<comment type="caution">
    <text evidence="12">Was originally thought to be a dihydrodipicolinate synthase (DHDPS), catalyzing the condensation of (S)-aspartate-beta-semialdehyde [(S)-ASA] and pyruvate to dihydrodipicolinate (DHDP). However, it was shown in E.coli that the product of the enzymatic reaction is not dihydrodipicolinate but in fact (4S)-4-hydroxy-2,3,4,5-tetrahydro-(2S)-dipicolinic acid (HTPA), and that the consecutive dehydration reaction leading to DHDP is not spontaneous but catalyzed by DapB.</text>
</comment>
<dbReference type="Gene3D" id="3.20.20.70">
    <property type="entry name" value="Aldolase class I"/>
    <property type="match status" value="1"/>
</dbReference>
<dbReference type="EC" id="4.3.3.7" evidence="4 12"/>
<dbReference type="PIRSF" id="PIRSF001365">
    <property type="entry name" value="DHDPS"/>
    <property type="match status" value="1"/>
</dbReference>
<dbReference type="PRINTS" id="PR00146">
    <property type="entry name" value="DHPICSNTHASE"/>
</dbReference>
<comment type="function">
    <text evidence="1 12">Catalyzes the condensation of (S)-aspartate-beta-semialdehyde [(S)-ASA] and pyruvate to 4-hydroxy-tetrahydrodipicolinate (HTPA).</text>
</comment>
<evidence type="ECO:0000256" key="6">
    <source>
        <dbReference type="ARBA" id="ARBA00022605"/>
    </source>
</evidence>
<dbReference type="SMART" id="SM01130">
    <property type="entry name" value="DHDPS"/>
    <property type="match status" value="1"/>
</dbReference>
<evidence type="ECO:0000256" key="2">
    <source>
        <dbReference type="ARBA" id="ARBA00005120"/>
    </source>
</evidence>
<dbReference type="PROSITE" id="PS00666">
    <property type="entry name" value="DHDPS_2"/>
    <property type="match status" value="1"/>
</dbReference>
<dbReference type="CDD" id="cd00950">
    <property type="entry name" value="DHDPS"/>
    <property type="match status" value="1"/>
</dbReference>
<evidence type="ECO:0000256" key="7">
    <source>
        <dbReference type="ARBA" id="ARBA00022915"/>
    </source>
</evidence>
<reference evidence="14" key="1">
    <citation type="submission" date="2021-01" db="EMBL/GenBank/DDBJ databases">
        <title>Genomic Encyclopedia of Type Strains, Phase IV (KMG-IV): sequencing the most valuable type-strain genomes for metagenomic binning, comparative biology and taxonomic classification.</title>
        <authorList>
            <person name="Goeker M."/>
        </authorList>
    </citation>
    <scope>NUCLEOTIDE SEQUENCE</scope>
    <source>
        <strain evidence="14">DSM 21943</strain>
    </source>
</reference>
<evidence type="ECO:0000256" key="4">
    <source>
        <dbReference type="ARBA" id="ARBA00012086"/>
    </source>
</evidence>